<dbReference type="GO" id="GO:0016020">
    <property type="term" value="C:membrane"/>
    <property type="evidence" value="ECO:0007669"/>
    <property type="project" value="InterPro"/>
</dbReference>
<dbReference type="InterPro" id="IPR003439">
    <property type="entry name" value="ABC_transporter-like_ATP-bd"/>
</dbReference>
<dbReference type="Pfam" id="PF00005">
    <property type="entry name" value="ABC_tran"/>
    <property type="match status" value="1"/>
</dbReference>
<evidence type="ECO:0000313" key="9">
    <source>
        <dbReference type="EMBL" id="ABM02248.1"/>
    </source>
</evidence>
<dbReference type="InterPro" id="IPR050093">
    <property type="entry name" value="ABC_SmlMolc_Importer"/>
</dbReference>
<dbReference type="GO" id="GO:0005524">
    <property type="term" value="F:ATP binding"/>
    <property type="evidence" value="ECO:0007669"/>
    <property type="project" value="UniProtKB-KW"/>
</dbReference>
<proteinExistence type="predicted"/>
<keyword evidence="5 9" id="KW-0067">ATP-binding</keyword>
<dbReference type="SMART" id="SM00382">
    <property type="entry name" value="AAA"/>
    <property type="match status" value="1"/>
</dbReference>
<keyword evidence="4" id="KW-0547">Nucleotide-binding</keyword>
<evidence type="ECO:0000256" key="4">
    <source>
        <dbReference type="ARBA" id="ARBA00022741"/>
    </source>
</evidence>
<evidence type="ECO:0000256" key="7">
    <source>
        <dbReference type="ARBA" id="ARBA00023136"/>
    </source>
</evidence>
<dbReference type="Gene3D" id="3.40.50.300">
    <property type="entry name" value="P-loop containing nucleotide triphosphate hydrolases"/>
    <property type="match status" value="1"/>
</dbReference>
<evidence type="ECO:0000256" key="1">
    <source>
        <dbReference type="ARBA" id="ARBA00022448"/>
    </source>
</evidence>
<dbReference type="GO" id="GO:0016887">
    <property type="term" value="F:ATP hydrolysis activity"/>
    <property type="evidence" value="ECO:0007669"/>
    <property type="project" value="InterPro"/>
</dbReference>
<dbReference type="PROSITE" id="PS50893">
    <property type="entry name" value="ABC_TRANSPORTER_2"/>
    <property type="match status" value="1"/>
</dbReference>
<keyword evidence="1" id="KW-0813">Transport</keyword>
<dbReference type="PANTHER" id="PTHR42781:SF1">
    <property type="entry name" value="THIAMINE IMPORT ATP-BINDING PROTEIN THIQ"/>
    <property type="match status" value="1"/>
</dbReference>
<name>A1SRY3_PSYIN</name>
<accession>A1SRY3</accession>
<evidence type="ECO:0000256" key="2">
    <source>
        <dbReference type="ARBA" id="ARBA00022475"/>
    </source>
</evidence>
<dbReference type="STRING" id="357804.Ping_0387"/>
<dbReference type="Proteomes" id="UP000000639">
    <property type="component" value="Chromosome"/>
</dbReference>
<gene>
    <name evidence="9" type="ordered locus">Ping_0387</name>
</gene>
<dbReference type="SUPFAM" id="SSF52540">
    <property type="entry name" value="P-loop containing nucleoside triphosphate hydrolases"/>
    <property type="match status" value="1"/>
</dbReference>
<dbReference type="GO" id="GO:0071934">
    <property type="term" value="P:thiamine transmembrane transport"/>
    <property type="evidence" value="ECO:0007669"/>
    <property type="project" value="InterPro"/>
</dbReference>
<dbReference type="AlphaFoldDB" id="A1SRY3"/>
<keyword evidence="10" id="KW-1185">Reference proteome</keyword>
<dbReference type="PROSITE" id="PS00211">
    <property type="entry name" value="ABC_TRANSPORTER_1"/>
    <property type="match status" value="1"/>
</dbReference>
<keyword evidence="2" id="KW-1003">Cell membrane</keyword>
<dbReference type="NCBIfam" id="TIGR01277">
    <property type="entry name" value="thiQ"/>
    <property type="match status" value="1"/>
</dbReference>
<keyword evidence="6" id="KW-1278">Translocase</keyword>
<evidence type="ECO:0000256" key="5">
    <source>
        <dbReference type="ARBA" id="ARBA00022840"/>
    </source>
</evidence>
<dbReference type="RefSeq" id="WP_011768807.1">
    <property type="nucleotide sequence ID" value="NC_008709.1"/>
</dbReference>
<evidence type="ECO:0000259" key="8">
    <source>
        <dbReference type="PROSITE" id="PS50893"/>
    </source>
</evidence>
<dbReference type="PANTHER" id="PTHR42781">
    <property type="entry name" value="SPERMIDINE/PUTRESCINE IMPORT ATP-BINDING PROTEIN POTA"/>
    <property type="match status" value="1"/>
</dbReference>
<dbReference type="InterPro" id="IPR027417">
    <property type="entry name" value="P-loop_NTPase"/>
</dbReference>
<dbReference type="InterPro" id="IPR003593">
    <property type="entry name" value="AAA+_ATPase"/>
</dbReference>
<protein>
    <submittedName>
        <fullName evidence="9">ABC transporter for thiamin ATP-binding protein</fullName>
    </submittedName>
</protein>
<reference evidence="9 10" key="1">
    <citation type="submission" date="2007-01" db="EMBL/GenBank/DDBJ databases">
        <title>Complete sequence of Psychromonas ingrahamii 37.</title>
        <authorList>
            <consortium name="US DOE Joint Genome Institute"/>
            <person name="Copeland A."/>
            <person name="Lucas S."/>
            <person name="Lapidus A."/>
            <person name="Barry K."/>
            <person name="Detter J.C."/>
            <person name="Glavina del Rio T."/>
            <person name="Hammon N."/>
            <person name="Israni S."/>
            <person name="Dalin E."/>
            <person name="Tice H."/>
            <person name="Pitluck S."/>
            <person name="Thompson L.S."/>
            <person name="Brettin T."/>
            <person name="Bruce D."/>
            <person name="Han C."/>
            <person name="Tapia R."/>
            <person name="Schmutz J."/>
            <person name="Larimer F."/>
            <person name="Land M."/>
            <person name="Hauser L."/>
            <person name="Kyrpides N."/>
            <person name="Ivanova N."/>
            <person name="Staley J."/>
            <person name="Richardson P."/>
        </authorList>
    </citation>
    <scope>NUCLEOTIDE SEQUENCE [LARGE SCALE GENOMIC DNA]</scope>
    <source>
        <strain evidence="9 10">37</strain>
    </source>
</reference>
<dbReference type="OrthoDB" id="9802264at2"/>
<organism evidence="9 10">
    <name type="scientific">Psychromonas ingrahamii (strain DSM 17664 / CCUG 51855 / 37)</name>
    <dbReference type="NCBI Taxonomy" id="357804"/>
    <lineage>
        <taxon>Bacteria</taxon>
        <taxon>Pseudomonadati</taxon>
        <taxon>Pseudomonadota</taxon>
        <taxon>Gammaproteobacteria</taxon>
        <taxon>Alteromonadales</taxon>
        <taxon>Psychromonadaceae</taxon>
        <taxon>Psychromonas</taxon>
    </lineage>
</organism>
<evidence type="ECO:0000256" key="6">
    <source>
        <dbReference type="ARBA" id="ARBA00022967"/>
    </source>
</evidence>
<dbReference type="KEGG" id="pin:Ping_0387"/>
<evidence type="ECO:0000256" key="3">
    <source>
        <dbReference type="ARBA" id="ARBA00022519"/>
    </source>
</evidence>
<keyword evidence="7" id="KW-0472">Membrane</keyword>
<feature type="domain" description="ABC transporter" evidence="8">
    <location>
        <begin position="2"/>
        <end position="230"/>
    </location>
</feature>
<dbReference type="InterPro" id="IPR017871">
    <property type="entry name" value="ABC_transporter-like_CS"/>
</dbReference>
<sequence length="236" mass="25808">MINFVNVKYHYRQEEFSFDVEIPAGSIVAILGESGAGKSTLLNLAAGFIRPRSGDILMGGKSVLDVEPHLRPMAILFQENNLFAHLSVADNIGLGLHPGLKLSSIDREQVQNIAKQVGVDKLLSRFPDQISGGQKQRVALARCFVQNKPLLLLDEPFSALDPVLREEMLTIVKDLSATKNVTVLMVTHHISDAINVGSHYLFVNNGVISSIDTISKLTDSHQNDSLKKFLQAGLPS</sequence>
<dbReference type="HOGENOM" id="CLU_000604_1_22_6"/>
<keyword evidence="3" id="KW-0997">Cell inner membrane</keyword>
<dbReference type="GO" id="GO:0042626">
    <property type="term" value="F:ATPase-coupled transmembrane transporter activity"/>
    <property type="evidence" value="ECO:0007669"/>
    <property type="project" value="InterPro"/>
</dbReference>
<evidence type="ECO:0000313" key="10">
    <source>
        <dbReference type="Proteomes" id="UP000000639"/>
    </source>
</evidence>
<dbReference type="EMBL" id="CP000510">
    <property type="protein sequence ID" value="ABM02248.1"/>
    <property type="molecule type" value="Genomic_DNA"/>
</dbReference>
<dbReference type="eggNOG" id="COG3840">
    <property type="taxonomic scope" value="Bacteria"/>
</dbReference>
<dbReference type="InterPro" id="IPR005968">
    <property type="entry name" value="Thiamine_ABC_ThiQ"/>
</dbReference>